<proteinExistence type="predicted"/>
<dbReference type="AlphaFoldDB" id="A0A5E8H6P3"/>
<dbReference type="SUPFAM" id="SSF52091">
    <property type="entry name" value="SpoIIaa-like"/>
    <property type="match status" value="1"/>
</dbReference>
<comment type="caution">
    <text evidence="1">The sequence shown here is derived from an EMBL/GenBank/DDBJ whole genome shotgun (WGS) entry which is preliminary data.</text>
</comment>
<dbReference type="EMBL" id="AOGX02000047">
    <property type="protein sequence ID" value="EOQ87081.1"/>
    <property type="molecule type" value="Genomic_DNA"/>
</dbReference>
<evidence type="ECO:0008006" key="3">
    <source>
        <dbReference type="Google" id="ProtNLM"/>
    </source>
</evidence>
<dbReference type="Proteomes" id="UP000013996">
    <property type="component" value="Unassembled WGS sequence"/>
</dbReference>
<evidence type="ECO:0000313" key="1">
    <source>
        <dbReference type="EMBL" id="EOQ87081.1"/>
    </source>
</evidence>
<protein>
    <recommendedName>
        <fullName evidence="3">STAS domain protein</fullName>
    </recommendedName>
</protein>
<evidence type="ECO:0000313" key="2">
    <source>
        <dbReference type="Proteomes" id="UP000013996"/>
    </source>
</evidence>
<dbReference type="InterPro" id="IPR036513">
    <property type="entry name" value="STAS_dom_sf"/>
</dbReference>
<reference evidence="1 2" key="1">
    <citation type="submission" date="2013-04" db="EMBL/GenBank/DDBJ databases">
        <authorList>
            <person name="Harkins D.M."/>
            <person name="Durkin A.S."/>
            <person name="Brinkac L.M."/>
            <person name="Haft D.H."/>
            <person name="Selengut J.D."/>
            <person name="Sanka R."/>
            <person name="DePew J."/>
            <person name="Purushe J."/>
            <person name="Hartskeerl R.A."/>
            <person name="Ahmed A."/>
            <person name="van der Linden H."/>
            <person name="Goris M.G.A."/>
            <person name="Vinetz J.M."/>
            <person name="Sutton G.G."/>
            <person name="Nierman W.C."/>
            <person name="Fouts D.E."/>
        </authorList>
    </citation>
    <scope>NUCLEOTIDE SEQUENCE [LARGE SCALE GENOMIC DNA]</scope>
    <source>
        <strain evidence="1 2">Sao Paulo</strain>
    </source>
</reference>
<sequence>MYLLVKPAKLTSMAKKTKYLSVREIQNAYEIVISSKIVHADLEEELDSVMHMLFFQTRSHIQMDLSNLPYLPITLLTKLLNMARDLRLKKRVLVLNGLTLASLHYLKRFGLTKLVFPSETILRESHRDPRG</sequence>
<organism evidence="1 2">
    <name type="scientific">Leptospira yanagawae serovar Saopaulo str. Sao Paulo = ATCC 700523</name>
    <dbReference type="NCBI Taxonomy" id="1249483"/>
    <lineage>
        <taxon>Bacteria</taxon>
        <taxon>Pseudomonadati</taxon>
        <taxon>Spirochaetota</taxon>
        <taxon>Spirochaetia</taxon>
        <taxon>Leptospirales</taxon>
        <taxon>Leptospiraceae</taxon>
        <taxon>Leptospira</taxon>
    </lineage>
</organism>
<gene>
    <name evidence="1" type="ORF">LEP1GSC202_0090</name>
</gene>
<name>A0A5E8H6P3_9LEPT</name>
<accession>A0A5E8H6P3</accession>